<dbReference type="Gene3D" id="1.10.260.40">
    <property type="entry name" value="lambda repressor-like DNA-binding domains"/>
    <property type="match status" value="1"/>
</dbReference>
<sequence>MKRVQKKSLKELRARFDETQEETAEALGVSPQTYNAWERNPGMIKLGNLKKIQQHFSVSLDEIRL</sequence>
<dbReference type="GO" id="GO:0003677">
    <property type="term" value="F:DNA binding"/>
    <property type="evidence" value="ECO:0007669"/>
    <property type="project" value="UniProtKB-KW"/>
</dbReference>
<dbReference type="EMBL" id="OQ890317">
    <property type="protein sequence ID" value="WLJ25808.1"/>
    <property type="molecule type" value="Genomic_DNA"/>
</dbReference>
<dbReference type="SMART" id="SM00530">
    <property type="entry name" value="HTH_XRE"/>
    <property type="match status" value="1"/>
</dbReference>
<accession>A0AA50AFF7</accession>
<organism evidence="3">
    <name type="scientific">Firmicutes phage HS10</name>
    <dbReference type="NCBI Taxonomy" id="3056392"/>
    <lineage>
        <taxon>Viruses</taxon>
    </lineage>
</organism>
<proteinExistence type="predicted"/>
<dbReference type="CDD" id="cd00093">
    <property type="entry name" value="HTH_XRE"/>
    <property type="match status" value="1"/>
</dbReference>
<name>A0AA50AFF7_9VIRU</name>
<dbReference type="Pfam" id="PF01381">
    <property type="entry name" value="HTH_3"/>
    <property type="match status" value="1"/>
</dbReference>
<feature type="domain" description="HTH cro/C1-type" evidence="2">
    <location>
        <begin position="9"/>
        <end position="63"/>
    </location>
</feature>
<reference evidence="3" key="1">
    <citation type="submission" date="2023-04" db="EMBL/GenBank/DDBJ databases">
        <title>The human skin virome in hidradenitis suppurativa patients.</title>
        <authorList>
            <person name="Jansen D."/>
        </authorList>
    </citation>
    <scope>NUCLEOTIDE SEQUENCE</scope>
    <source>
        <strain evidence="3">VC3_JansenPhageG</strain>
    </source>
</reference>
<keyword evidence="1" id="KW-0238">DNA-binding</keyword>
<evidence type="ECO:0000259" key="2">
    <source>
        <dbReference type="PROSITE" id="PS50943"/>
    </source>
</evidence>
<dbReference type="InterPro" id="IPR001387">
    <property type="entry name" value="Cro/C1-type_HTH"/>
</dbReference>
<protein>
    <submittedName>
        <fullName evidence="3">Transcriptional regulator</fullName>
    </submittedName>
</protein>
<dbReference type="InterPro" id="IPR010982">
    <property type="entry name" value="Lambda_DNA-bd_dom_sf"/>
</dbReference>
<dbReference type="PANTHER" id="PTHR46558">
    <property type="entry name" value="TRACRIPTIONAL REGULATORY PROTEIN-RELATED-RELATED"/>
    <property type="match status" value="1"/>
</dbReference>
<dbReference type="SUPFAM" id="SSF47413">
    <property type="entry name" value="lambda repressor-like DNA-binding domains"/>
    <property type="match status" value="1"/>
</dbReference>
<dbReference type="PROSITE" id="PS50943">
    <property type="entry name" value="HTH_CROC1"/>
    <property type="match status" value="1"/>
</dbReference>
<evidence type="ECO:0000256" key="1">
    <source>
        <dbReference type="ARBA" id="ARBA00023125"/>
    </source>
</evidence>
<evidence type="ECO:0000313" key="3">
    <source>
        <dbReference type="EMBL" id="WLJ25808.1"/>
    </source>
</evidence>
<dbReference type="PANTHER" id="PTHR46558:SF11">
    <property type="entry name" value="HTH-TYPE TRANSCRIPTIONAL REGULATOR XRE"/>
    <property type="match status" value="1"/>
</dbReference>